<evidence type="ECO:0000256" key="2">
    <source>
        <dbReference type="SAM" id="Phobius"/>
    </source>
</evidence>
<proteinExistence type="predicted"/>
<organism evidence="3 4">
    <name type="scientific">Kolteria novifilia</name>
    <dbReference type="NCBI Taxonomy" id="2527975"/>
    <lineage>
        <taxon>Bacteria</taxon>
        <taxon>Pseudomonadati</taxon>
        <taxon>Planctomycetota</taxon>
        <taxon>Planctomycetia</taxon>
        <taxon>Kolteriales</taxon>
        <taxon>Kolteriaceae</taxon>
        <taxon>Kolteria</taxon>
    </lineage>
</organism>
<sequence>MAAKWIDRVTTWLPVKSKSKMTDDDVDGQRESVSGDAAKTNDSPVVNVSLWDGFVEVFPLALLVIGILLSVFTTQIGPWAFLGYLFIALSPILHALQRIERRLIEIRDQARLKKSKDA</sequence>
<dbReference type="AlphaFoldDB" id="A0A518AYJ8"/>
<evidence type="ECO:0000313" key="3">
    <source>
        <dbReference type="EMBL" id="QDU59797.1"/>
    </source>
</evidence>
<accession>A0A518AYJ8</accession>
<dbReference type="KEGG" id="knv:Pan216_06300"/>
<evidence type="ECO:0000313" key="4">
    <source>
        <dbReference type="Proteomes" id="UP000317093"/>
    </source>
</evidence>
<keyword evidence="2" id="KW-0812">Transmembrane</keyword>
<feature type="transmembrane region" description="Helical" evidence="2">
    <location>
        <begin position="78"/>
        <end position="96"/>
    </location>
</feature>
<feature type="region of interest" description="Disordered" evidence="1">
    <location>
        <begin position="18"/>
        <end position="39"/>
    </location>
</feature>
<feature type="compositionally biased region" description="Basic and acidic residues" evidence="1">
    <location>
        <begin position="20"/>
        <end position="30"/>
    </location>
</feature>
<dbReference type="EMBL" id="CP036279">
    <property type="protein sequence ID" value="QDU59797.1"/>
    <property type="molecule type" value="Genomic_DNA"/>
</dbReference>
<keyword evidence="4" id="KW-1185">Reference proteome</keyword>
<keyword evidence="2" id="KW-1133">Transmembrane helix</keyword>
<dbReference type="Proteomes" id="UP000317093">
    <property type="component" value="Chromosome"/>
</dbReference>
<reference evidence="3 4" key="1">
    <citation type="submission" date="2019-02" db="EMBL/GenBank/DDBJ databases">
        <title>Deep-cultivation of Planctomycetes and their phenomic and genomic characterization uncovers novel biology.</title>
        <authorList>
            <person name="Wiegand S."/>
            <person name="Jogler M."/>
            <person name="Boedeker C."/>
            <person name="Pinto D."/>
            <person name="Vollmers J."/>
            <person name="Rivas-Marin E."/>
            <person name="Kohn T."/>
            <person name="Peeters S.H."/>
            <person name="Heuer A."/>
            <person name="Rast P."/>
            <person name="Oberbeckmann S."/>
            <person name="Bunk B."/>
            <person name="Jeske O."/>
            <person name="Meyerdierks A."/>
            <person name="Storesund J.E."/>
            <person name="Kallscheuer N."/>
            <person name="Luecker S."/>
            <person name="Lage O.M."/>
            <person name="Pohl T."/>
            <person name="Merkel B.J."/>
            <person name="Hornburger P."/>
            <person name="Mueller R.-W."/>
            <person name="Bruemmer F."/>
            <person name="Labrenz M."/>
            <person name="Spormann A.M."/>
            <person name="Op den Camp H."/>
            <person name="Overmann J."/>
            <person name="Amann R."/>
            <person name="Jetten M.S.M."/>
            <person name="Mascher T."/>
            <person name="Medema M.H."/>
            <person name="Devos D.P."/>
            <person name="Kaster A.-K."/>
            <person name="Ovreas L."/>
            <person name="Rohde M."/>
            <person name="Galperin M.Y."/>
            <person name="Jogler C."/>
        </authorList>
    </citation>
    <scope>NUCLEOTIDE SEQUENCE [LARGE SCALE GENOMIC DNA]</scope>
    <source>
        <strain evidence="3 4">Pan216</strain>
    </source>
</reference>
<name>A0A518AYJ8_9BACT</name>
<protein>
    <submittedName>
        <fullName evidence="3">Uncharacterized protein</fullName>
    </submittedName>
</protein>
<evidence type="ECO:0000256" key="1">
    <source>
        <dbReference type="SAM" id="MobiDB-lite"/>
    </source>
</evidence>
<feature type="transmembrane region" description="Helical" evidence="2">
    <location>
        <begin position="53"/>
        <end position="72"/>
    </location>
</feature>
<gene>
    <name evidence="3" type="ORF">Pan216_06300</name>
</gene>
<keyword evidence="2" id="KW-0472">Membrane</keyword>